<proteinExistence type="predicted"/>
<evidence type="ECO:0000313" key="1">
    <source>
        <dbReference type="EMBL" id="CAI9582353.1"/>
    </source>
</evidence>
<organism evidence="1 2">
    <name type="scientific">Staurois parvus</name>
    <dbReference type="NCBI Taxonomy" id="386267"/>
    <lineage>
        <taxon>Eukaryota</taxon>
        <taxon>Metazoa</taxon>
        <taxon>Chordata</taxon>
        <taxon>Craniata</taxon>
        <taxon>Vertebrata</taxon>
        <taxon>Euteleostomi</taxon>
        <taxon>Amphibia</taxon>
        <taxon>Batrachia</taxon>
        <taxon>Anura</taxon>
        <taxon>Neobatrachia</taxon>
        <taxon>Ranoidea</taxon>
        <taxon>Ranidae</taxon>
        <taxon>Staurois</taxon>
    </lineage>
</organism>
<comment type="caution">
    <text evidence="1">The sequence shown here is derived from an EMBL/GenBank/DDBJ whole genome shotgun (WGS) entry which is preliminary data.</text>
</comment>
<gene>
    <name evidence="1" type="ORF">SPARVUS_LOCUS9647282</name>
</gene>
<keyword evidence="2" id="KW-1185">Reference proteome</keyword>
<name>A0ABN9ECE4_9NEOB</name>
<evidence type="ECO:0000313" key="2">
    <source>
        <dbReference type="Proteomes" id="UP001162483"/>
    </source>
</evidence>
<dbReference type="EMBL" id="CATNWA010015359">
    <property type="protein sequence ID" value="CAI9582353.1"/>
    <property type="molecule type" value="Genomic_DNA"/>
</dbReference>
<reference evidence="1" key="1">
    <citation type="submission" date="2023-05" db="EMBL/GenBank/DDBJ databases">
        <authorList>
            <person name="Stuckert A."/>
        </authorList>
    </citation>
    <scope>NUCLEOTIDE SEQUENCE</scope>
</reference>
<sequence length="50" mass="5777">MDASVAVLLCPITDRWRTCRRPVQRTLIKMADNSVGACMEQRVVMKFFCE</sequence>
<accession>A0ABN9ECE4</accession>
<protein>
    <submittedName>
        <fullName evidence="1">Uncharacterized protein</fullName>
    </submittedName>
</protein>
<dbReference type="Proteomes" id="UP001162483">
    <property type="component" value="Unassembled WGS sequence"/>
</dbReference>